<keyword evidence="3" id="KW-1185">Reference proteome</keyword>
<dbReference type="InterPro" id="IPR036047">
    <property type="entry name" value="F-box-like_dom_sf"/>
</dbReference>
<evidence type="ECO:0000259" key="1">
    <source>
        <dbReference type="PROSITE" id="PS50181"/>
    </source>
</evidence>
<dbReference type="SUPFAM" id="SSF52047">
    <property type="entry name" value="RNI-like"/>
    <property type="match status" value="1"/>
</dbReference>
<dbReference type="SUPFAM" id="SSF81383">
    <property type="entry name" value="F-box domain"/>
    <property type="match status" value="1"/>
</dbReference>
<dbReference type="Pfam" id="PF00646">
    <property type="entry name" value="F-box"/>
    <property type="match status" value="1"/>
</dbReference>
<dbReference type="AlphaFoldDB" id="A0A803L5P1"/>
<dbReference type="Proteomes" id="UP000596660">
    <property type="component" value="Unplaced"/>
</dbReference>
<dbReference type="Gramene" id="AUR62007180-RA">
    <property type="protein sequence ID" value="AUR62007180-RA:cds"/>
    <property type="gene ID" value="AUR62007180"/>
</dbReference>
<evidence type="ECO:0000313" key="3">
    <source>
        <dbReference type="Proteomes" id="UP000596660"/>
    </source>
</evidence>
<dbReference type="PANTHER" id="PTHR31900:SF31">
    <property type="entry name" value="F-BOX_LRR-REPEAT PROTEIN 13-LIKE"/>
    <property type="match status" value="1"/>
</dbReference>
<dbReference type="InterPro" id="IPR001810">
    <property type="entry name" value="F-box_dom"/>
</dbReference>
<dbReference type="InterPro" id="IPR050232">
    <property type="entry name" value="FBL13/AtMIF1-like"/>
</dbReference>
<dbReference type="InterPro" id="IPR053781">
    <property type="entry name" value="F-box_AtFBL13-like"/>
</dbReference>
<organism evidence="2 3">
    <name type="scientific">Chenopodium quinoa</name>
    <name type="common">Quinoa</name>
    <dbReference type="NCBI Taxonomy" id="63459"/>
    <lineage>
        <taxon>Eukaryota</taxon>
        <taxon>Viridiplantae</taxon>
        <taxon>Streptophyta</taxon>
        <taxon>Embryophyta</taxon>
        <taxon>Tracheophyta</taxon>
        <taxon>Spermatophyta</taxon>
        <taxon>Magnoliopsida</taxon>
        <taxon>eudicotyledons</taxon>
        <taxon>Gunneridae</taxon>
        <taxon>Pentapetalae</taxon>
        <taxon>Caryophyllales</taxon>
        <taxon>Chenopodiaceae</taxon>
        <taxon>Chenopodioideae</taxon>
        <taxon>Atripliceae</taxon>
        <taxon>Chenopodium</taxon>
    </lineage>
</organism>
<name>A0A803L5P1_CHEQI</name>
<proteinExistence type="predicted"/>
<dbReference type="InterPro" id="IPR032675">
    <property type="entry name" value="LRR_dom_sf"/>
</dbReference>
<dbReference type="CDD" id="cd22160">
    <property type="entry name" value="F-box_AtFBL13-like"/>
    <property type="match status" value="1"/>
</dbReference>
<protein>
    <recommendedName>
        <fullName evidence="1">F-box domain-containing protein</fullName>
    </recommendedName>
</protein>
<evidence type="ECO:0000313" key="2">
    <source>
        <dbReference type="EnsemblPlants" id="AUR62007180-RA:cds"/>
    </source>
</evidence>
<dbReference type="PROSITE" id="PS50181">
    <property type="entry name" value="FBOX"/>
    <property type="match status" value="1"/>
</dbReference>
<dbReference type="EnsemblPlants" id="AUR62007180-RA">
    <property type="protein sequence ID" value="AUR62007180-RA:cds"/>
    <property type="gene ID" value="AUR62007180"/>
</dbReference>
<dbReference type="Gene3D" id="1.20.1280.50">
    <property type="match status" value="1"/>
</dbReference>
<accession>A0A803L5P1</accession>
<sequence length="468" mass="53310">MIAGKYDRISSLPDAILVDILSLIALNDAVTMSFVSRRWLHLWAEVTTIYIVIKQSKGPFKYWTTSAKKILPKLTSPLIRRFCLDIECGVNKYGLEQIDLWFNRVSDRWKIEEIKVSTNGYEGLISFPVIFQIHSLLVLELYGDISLNLPLNVVKIPNLKKLAIQINFTQTKQCMFFETLMKSCPLLEDLSLHFCAIICRTGYLVPNKISLLGPNLKKLNISFSGQNLMKTIVIDAPNLECLKLGSSNYGLPNFSFVNTPTMLVEAYISGNLSKGEVTTKFFNAISRVRSLGVWRPMIGGAMTTMFVNLTRLICTMPCSGKDSKALLGLLERCPLLETLTANFTSSGTWEYMWLLCYLEAPNVLIRTKKVEMHFMSSLMLNNDALNLIKYLLTRARVLDRFIIKITTDPSGEILEEEKVQEVEACKEIFDWLRFLSTGYQVEFWGRYLRIIQSGEECKFIKGPNGYII</sequence>
<reference evidence="2" key="2">
    <citation type="submission" date="2021-03" db="UniProtKB">
        <authorList>
            <consortium name="EnsemblPlants"/>
        </authorList>
    </citation>
    <scope>IDENTIFICATION</scope>
</reference>
<feature type="domain" description="F-box" evidence="1">
    <location>
        <begin position="6"/>
        <end position="53"/>
    </location>
</feature>
<dbReference type="Gene3D" id="3.80.10.10">
    <property type="entry name" value="Ribonuclease Inhibitor"/>
    <property type="match status" value="1"/>
</dbReference>
<dbReference type="PANTHER" id="PTHR31900">
    <property type="entry name" value="F-BOX/RNI SUPERFAMILY PROTEIN-RELATED"/>
    <property type="match status" value="1"/>
</dbReference>
<reference evidence="2" key="1">
    <citation type="journal article" date="2017" name="Nature">
        <title>The genome of Chenopodium quinoa.</title>
        <authorList>
            <person name="Jarvis D.E."/>
            <person name="Ho Y.S."/>
            <person name="Lightfoot D.J."/>
            <person name="Schmoeckel S.M."/>
            <person name="Li B."/>
            <person name="Borm T.J.A."/>
            <person name="Ohyanagi H."/>
            <person name="Mineta K."/>
            <person name="Michell C.T."/>
            <person name="Saber N."/>
            <person name="Kharbatia N.M."/>
            <person name="Rupper R.R."/>
            <person name="Sharp A.R."/>
            <person name="Dally N."/>
            <person name="Boughton B.A."/>
            <person name="Woo Y.H."/>
            <person name="Gao G."/>
            <person name="Schijlen E.G.W.M."/>
            <person name="Guo X."/>
            <person name="Momin A.A."/>
            <person name="Negrao S."/>
            <person name="Al-Babili S."/>
            <person name="Gehring C."/>
            <person name="Roessner U."/>
            <person name="Jung C."/>
            <person name="Murphy K."/>
            <person name="Arold S.T."/>
            <person name="Gojobori T."/>
            <person name="van der Linden C.G."/>
            <person name="van Loo E.N."/>
            <person name="Jellen E.N."/>
            <person name="Maughan P.J."/>
            <person name="Tester M."/>
        </authorList>
    </citation>
    <scope>NUCLEOTIDE SEQUENCE [LARGE SCALE GENOMIC DNA]</scope>
    <source>
        <strain evidence="2">cv. PI 614886</strain>
    </source>
</reference>